<dbReference type="EMBL" id="JBIVGG010000022">
    <property type="protein sequence ID" value="MFJ4084911.1"/>
    <property type="molecule type" value="Genomic_DNA"/>
</dbReference>
<organism evidence="1 2">
    <name type="scientific">Streptomyces iakyrus</name>
    <dbReference type="NCBI Taxonomy" id="68219"/>
    <lineage>
        <taxon>Bacteria</taxon>
        <taxon>Bacillati</taxon>
        <taxon>Actinomycetota</taxon>
        <taxon>Actinomycetes</taxon>
        <taxon>Kitasatosporales</taxon>
        <taxon>Streptomycetaceae</taxon>
        <taxon>Streptomyces</taxon>
    </lineage>
</organism>
<comment type="caution">
    <text evidence="1">The sequence shown here is derived from an EMBL/GenBank/DDBJ whole genome shotgun (WGS) entry which is preliminary data.</text>
</comment>
<dbReference type="Proteomes" id="UP001617511">
    <property type="component" value="Unassembled WGS sequence"/>
</dbReference>
<name>A0ABW8FS43_9ACTN</name>
<evidence type="ECO:0000313" key="2">
    <source>
        <dbReference type="Proteomes" id="UP001617511"/>
    </source>
</evidence>
<accession>A0ABW8FS43</accession>
<reference evidence="1 2" key="1">
    <citation type="submission" date="2024-10" db="EMBL/GenBank/DDBJ databases">
        <title>The Natural Products Discovery Center: Release of the First 8490 Sequenced Strains for Exploring Actinobacteria Biosynthetic Diversity.</title>
        <authorList>
            <person name="Kalkreuter E."/>
            <person name="Kautsar S.A."/>
            <person name="Yang D."/>
            <person name="Bader C.D."/>
            <person name="Teijaro C.N."/>
            <person name="Fluegel L."/>
            <person name="Davis C.M."/>
            <person name="Simpson J.R."/>
            <person name="Lauterbach L."/>
            <person name="Steele A.D."/>
            <person name="Gui C."/>
            <person name="Meng S."/>
            <person name="Li G."/>
            <person name="Viehrig K."/>
            <person name="Ye F."/>
            <person name="Su P."/>
            <person name="Kiefer A.F."/>
            <person name="Nichols A."/>
            <person name="Cepeda A.J."/>
            <person name="Yan W."/>
            <person name="Fan B."/>
            <person name="Jiang Y."/>
            <person name="Adhikari A."/>
            <person name="Zheng C.-J."/>
            <person name="Schuster L."/>
            <person name="Cowan T.M."/>
            <person name="Smanski M.J."/>
            <person name="Chevrette M.G."/>
            <person name="De Carvalho L.P.S."/>
            <person name="Shen B."/>
        </authorList>
    </citation>
    <scope>NUCLEOTIDE SEQUENCE [LARGE SCALE GENOMIC DNA]</scope>
    <source>
        <strain evidence="1 2">NPDC089932</strain>
    </source>
</reference>
<proteinExistence type="predicted"/>
<keyword evidence="2" id="KW-1185">Reference proteome</keyword>
<evidence type="ECO:0000313" key="1">
    <source>
        <dbReference type="EMBL" id="MFJ4084911.1"/>
    </source>
</evidence>
<dbReference type="RefSeq" id="WP_402076265.1">
    <property type="nucleotide sequence ID" value="NZ_JBIVGG010000022.1"/>
</dbReference>
<sequence length="58" mass="6294">MTQALDAVYDAARADREAHQARIMGELDAIADHLTVALLSPELRAAGLRIAYDTEEIA</sequence>
<gene>
    <name evidence="1" type="ORF">ACIP2Z_38960</name>
</gene>
<protein>
    <submittedName>
        <fullName evidence="1">Uncharacterized protein</fullName>
    </submittedName>
</protein>